<keyword evidence="2" id="KW-1185">Reference proteome</keyword>
<name>A0AAD6LDW6_9ROSI</name>
<dbReference type="EMBL" id="JAQIZT010000018">
    <property type="protein sequence ID" value="KAJ6958789.1"/>
    <property type="molecule type" value="Genomic_DNA"/>
</dbReference>
<comment type="caution">
    <text evidence="1">The sequence shown here is derived from an EMBL/GenBank/DDBJ whole genome shotgun (WGS) entry which is preliminary data.</text>
</comment>
<reference evidence="1 2" key="1">
    <citation type="journal article" date="2023" name="Mol. Ecol. Resour.">
        <title>Chromosome-level genome assembly of a triploid poplar Populus alba 'Berolinensis'.</title>
        <authorList>
            <person name="Chen S."/>
            <person name="Yu Y."/>
            <person name="Wang X."/>
            <person name="Wang S."/>
            <person name="Zhang T."/>
            <person name="Zhou Y."/>
            <person name="He R."/>
            <person name="Meng N."/>
            <person name="Wang Y."/>
            <person name="Liu W."/>
            <person name="Liu Z."/>
            <person name="Liu J."/>
            <person name="Guo Q."/>
            <person name="Huang H."/>
            <person name="Sederoff R.R."/>
            <person name="Wang G."/>
            <person name="Qu G."/>
            <person name="Chen S."/>
        </authorList>
    </citation>
    <scope>NUCLEOTIDE SEQUENCE [LARGE SCALE GENOMIC DNA]</scope>
    <source>
        <strain evidence="1">SC-2020</strain>
    </source>
</reference>
<dbReference type="AlphaFoldDB" id="A0AAD6LDW6"/>
<dbReference type="Proteomes" id="UP001164929">
    <property type="component" value="Chromosome 18"/>
</dbReference>
<accession>A0AAD6LDW6</accession>
<protein>
    <submittedName>
        <fullName evidence="1">Uncharacterized protein</fullName>
    </submittedName>
</protein>
<evidence type="ECO:0000313" key="1">
    <source>
        <dbReference type="EMBL" id="KAJ6958789.1"/>
    </source>
</evidence>
<evidence type="ECO:0000313" key="2">
    <source>
        <dbReference type="Proteomes" id="UP001164929"/>
    </source>
</evidence>
<organism evidence="1 2">
    <name type="scientific">Populus alba x Populus x berolinensis</name>
    <dbReference type="NCBI Taxonomy" id="444605"/>
    <lineage>
        <taxon>Eukaryota</taxon>
        <taxon>Viridiplantae</taxon>
        <taxon>Streptophyta</taxon>
        <taxon>Embryophyta</taxon>
        <taxon>Tracheophyta</taxon>
        <taxon>Spermatophyta</taxon>
        <taxon>Magnoliopsida</taxon>
        <taxon>eudicotyledons</taxon>
        <taxon>Gunneridae</taxon>
        <taxon>Pentapetalae</taxon>
        <taxon>rosids</taxon>
        <taxon>fabids</taxon>
        <taxon>Malpighiales</taxon>
        <taxon>Salicaceae</taxon>
        <taxon>Saliceae</taxon>
        <taxon>Populus</taxon>
    </lineage>
</organism>
<proteinExistence type="predicted"/>
<sequence length="31" mass="3643">MRPFIFRKAGLDKKKVHNIFCFRITETGSSD</sequence>
<gene>
    <name evidence="1" type="ORF">NC653_040423</name>
</gene>